<evidence type="ECO:0000313" key="1">
    <source>
        <dbReference type="EMBL" id="VDD31382.1"/>
    </source>
</evidence>
<dbReference type="AlphaFoldDB" id="A0A3P6EFY3"/>
<gene>
    <name evidence="1" type="ORF">BOLC9T56705H</name>
</gene>
<name>A0A3P6EFY3_BRAOL</name>
<proteinExistence type="predicted"/>
<accession>A0A3P6EFY3</accession>
<reference evidence="1" key="1">
    <citation type="submission" date="2018-11" db="EMBL/GenBank/DDBJ databases">
        <authorList>
            <consortium name="Genoscope - CEA"/>
            <person name="William W."/>
        </authorList>
    </citation>
    <scope>NUCLEOTIDE SEQUENCE</scope>
</reference>
<organism evidence="1">
    <name type="scientific">Brassica oleracea</name>
    <name type="common">Wild cabbage</name>
    <dbReference type="NCBI Taxonomy" id="3712"/>
    <lineage>
        <taxon>Eukaryota</taxon>
        <taxon>Viridiplantae</taxon>
        <taxon>Streptophyta</taxon>
        <taxon>Embryophyta</taxon>
        <taxon>Tracheophyta</taxon>
        <taxon>Spermatophyta</taxon>
        <taxon>Magnoliopsida</taxon>
        <taxon>eudicotyledons</taxon>
        <taxon>Gunneridae</taxon>
        <taxon>Pentapetalae</taxon>
        <taxon>rosids</taxon>
        <taxon>malvids</taxon>
        <taxon>Brassicales</taxon>
        <taxon>Brassicaceae</taxon>
        <taxon>Brassiceae</taxon>
        <taxon>Brassica</taxon>
    </lineage>
</organism>
<sequence length="44" mass="4833">MASQALHAEEWLAEGEAEAEYDRFAEGDEDLGPKTRCASPYQCG</sequence>
<protein>
    <submittedName>
        <fullName evidence="1">Uncharacterized protein</fullName>
    </submittedName>
</protein>
<dbReference type="EMBL" id="LR031875">
    <property type="protein sequence ID" value="VDD31382.1"/>
    <property type="molecule type" value="Genomic_DNA"/>
</dbReference>